<reference evidence="1" key="1">
    <citation type="journal article" date="2020" name="Stud. Mycol.">
        <title>101 Dothideomycetes genomes: a test case for predicting lifestyles and emergence of pathogens.</title>
        <authorList>
            <person name="Haridas S."/>
            <person name="Albert R."/>
            <person name="Binder M."/>
            <person name="Bloem J."/>
            <person name="Labutti K."/>
            <person name="Salamov A."/>
            <person name="Andreopoulos B."/>
            <person name="Baker S."/>
            <person name="Barry K."/>
            <person name="Bills G."/>
            <person name="Bluhm B."/>
            <person name="Cannon C."/>
            <person name="Castanera R."/>
            <person name="Culley D."/>
            <person name="Daum C."/>
            <person name="Ezra D."/>
            <person name="Gonzalez J."/>
            <person name="Henrissat B."/>
            <person name="Kuo A."/>
            <person name="Liang C."/>
            <person name="Lipzen A."/>
            <person name="Lutzoni F."/>
            <person name="Magnuson J."/>
            <person name="Mondo S."/>
            <person name="Nolan M."/>
            <person name="Ohm R."/>
            <person name="Pangilinan J."/>
            <person name="Park H.-J."/>
            <person name="Ramirez L."/>
            <person name="Alfaro M."/>
            <person name="Sun H."/>
            <person name="Tritt A."/>
            <person name="Yoshinaga Y."/>
            <person name="Zwiers L.-H."/>
            <person name="Turgeon B."/>
            <person name="Goodwin S."/>
            <person name="Spatafora J."/>
            <person name="Crous P."/>
            <person name="Grigoriev I."/>
        </authorList>
    </citation>
    <scope>NUCLEOTIDE SEQUENCE</scope>
    <source>
        <strain evidence="1">ATCC 200398</strain>
    </source>
</reference>
<keyword evidence="2" id="KW-1185">Reference proteome</keyword>
<sequence>MIQRPDHVMNTSSAQTASSSAERLGVVPQLGRLLPLKTKDEVRAALETFDAYIVGVPEKTAGAVLNVIKNTLPDLKTADFQHLRRVAGFEFLPEHLQTIVSPAQTPETLDDDDVMLQKHLKGKVRFILICPAACIQQSDLEDALARNHPFVKAGMPPRIFTIPVPTFAPTSHEQAALWSLGYWPISYKNSNPYGPHPSIVSRNTADIEKFAGTWLALAEAAARQINNMDLGERIGCVIVSKTDTTQEIITVAGDCRWRSPTGKPMSKDGPGNVMAHAVQRAIAMVAKKRLRAAGIDSDSVCDSPMFCNLPITDLEDQFYYLNNAPPSGYLCLDLDIYTTHEPCVMCSMAILHSRFRRCVFRRRMPLTGGMTADGAKPAGDENIKGGTNGAGLGHGIFWRPSELNWKFLAWEWENADATDSDSHIEDTLQ</sequence>
<dbReference type="EMBL" id="MU003535">
    <property type="protein sequence ID" value="KAF2464627.1"/>
    <property type="molecule type" value="Genomic_DNA"/>
</dbReference>
<name>A0ACB6QCJ9_9PLEO</name>
<comment type="caution">
    <text evidence="1">The sequence shown here is derived from an EMBL/GenBank/DDBJ whole genome shotgun (WGS) entry which is preliminary data.</text>
</comment>
<feature type="non-terminal residue" evidence="1">
    <location>
        <position position="429"/>
    </location>
</feature>
<evidence type="ECO:0000313" key="2">
    <source>
        <dbReference type="Proteomes" id="UP000799755"/>
    </source>
</evidence>
<organism evidence="1 2">
    <name type="scientific">Lindgomyces ingoldianus</name>
    <dbReference type="NCBI Taxonomy" id="673940"/>
    <lineage>
        <taxon>Eukaryota</taxon>
        <taxon>Fungi</taxon>
        <taxon>Dikarya</taxon>
        <taxon>Ascomycota</taxon>
        <taxon>Pezizomycotina</taxon>
        <taxon>Dothideomycetes</taxon>
        <taxon>Pleosporomycetidae</taxon>
        <taxon>Pleosporales</taxon>
        <taxon>Lindgomycetaceae</taxon>
        <taxon>Lindgomyces</taxon>
    </lineage>
</organism>
<protein>
    <submittedName>
        <fullName evidence="1">Cytidine deaminase-like protein</fullName>
    </submittedName>
</protein>
<evidence type="ECO:0000313" key="1">
    <source>
        <dbReference type="EMBL" id="KAF2464627.1"/>
    </source>
</evidence>
<accession>A0ACB6QCJ9</accession>
<proteinExistence type="predicted"/>
<dbReference type="Proteomes" id="UP000799755">
    <property type="component" value="Unassembled WGS sequence"/>
</dbReference>
<gene>
    <name evidence="1" type="ORF">BDR25DRAFT_271648</name>
</gene>